<protein>
    <recommendedName>
        <fullName evidence="1">Tc1-like transposase DDE domain-containing protein</fullName>
    </recommendedName>
</protein>
<feature type="domain" description="Tc1-like transposase DDE" evidence="1">
    <location>
        <begin position="1"/>
        <end position="26"/>
    </location>
</feature>
<keyword evidence="4" id="KW-1185">Reference proteome</keyword>
<dbReference type="Pfam" id="PF13358">
    <property type="entry name" value="DDE_3"/>
    <property type="match status" value="1"/>
</dbReference>
<feature type="non-terminal residue" evidence="2">
    <location>
        <position position="68"/>
    </location>
</feature>
<dbReference type="GO" id="GO:0003676">
    <property type="term" value="F:nucleic acid binding"/>
    <property type="evidence" value="ECO:0007669"/>
    <property type="project" value="InterPro"/>
</dbReference>
<dbReference type="Proteomes" id="UP000297245">
    <property type="component" value="Unassembled WGS sequence"/>
</dbReference>
<sequence length="68" mass="7654">LYLPPYSPDFNPIELAFSAIKAYVRRAGVLGRDEHGNDDCYVYIHLLEAAYSVTSASAMGWFHHCGYL</sequence>
<dbReference type="EMBL" id="ML179315">
    <property type="protein sequence ID" value="THU91111.1"/>
    <property type="molecule type" value="Genomic_DNA"/>
</dbReference>
<dbReference type="InterPro" id="IPR038717">
    <property type="entry name" value="Tc1-like_DDE_dom"/>
</dbReference>
<dbReference type="AlphaFoldDB" id="A0A4S8L134"/>
<feature type="non-terminal residue" evidence="2">
    <location>
        <position position="1"/>
    </location>
</feature>
<proteinExistence type="predicted"/>
<dbReference type="EMBL" id="ML179789">
    <property type="protein sequence ID" value="THU81648.1"/>
    <property type="molecule type" value="Genomic_DNA"/>
</dbReference>
<evidence type="ECO:0000313" key="3">
    <source>
        <dbReference type="EMBL" id="THU91111.1"/>
    </source>
</evidence>
<accession>A0A4S8L134</accession>
<dbReference type="OrthoDB" id="2266637at2759"/>
<organism evidence="2 4">
    <name type="scientific">Dendrothele bispora (strain CBS 962.96)</name>
    <dbReference type="NCBI Taxonomy" id="1314807"/>
    <lineage>
        <taxon>Eukaryota</taxon>
        <taxon>Fungi</taxon>
        <taxon>Dikarya</taxon>
        <taxon>Basidiomycota</taxon>
        <taxon>Agaricomycotina</taxon>
        <taxon>Agaricomycetes</taxon>
        <taxon>Agaricomycetidae</taxon>
        <taxon>Agaricales</taxon>
        <taxon>Agaricales incertae sedis</taxon>
        <taxon>Dendrothele</taxon>
    </lineage>
</organism>
<gene>
    <name evidence="3" type="ORF">K435DRAFT_565578</name>
    <name evidence="2" type="ORF">K435DRAFT_569392</name>
</gene>
<evidence type="ECO:0000259" key="1">
    <source>
        <dbReference type="Pfam" id="PF13358"/>
    </source>
</evidence>
<reference evidence="2 4" key="1">
    <citation type="journal article" date="2019" name="Nat. Ecol. Evol.">
        <title>Megaphylogeny resolves global patterns of mushroom evolution.</title>
        <authorList>
            <person name="Varga T."/>
            <person name="Krizsan K."/>
            <person name="Foldi C."/>
            <person name="Dima B."/>
            <person name="Sanchez-Garcia M."/>
            <person name="Sanchez-Ramirez S."/>
            <person name="Szollosi G.J."/>
            <person name="Szarkandi J.G."/>
            <person name="Papp V."/>
            <person name="Albert L."/>
            <person name="Andreopoulos W."/>
            <person name="Angelini C."/>
            <person name="Antonin V."/>
            <person name="Barry K.W."/>
            <person name="Bougher N.L."/>
            <person name="Buchanan P."/>
            <person name="Buyck B."/>
            <person name="Bense V."/>
            <person name="Catcheside P."/>
            <person name="Chovatia M."/>
            <person name="Cooper J."/>
            <person name="Damon W."/>
            <person name="Desjardin D."/>
            <person name="Finy P."/>
            <person name="Geml J."/>
            <person name="Haridas S."/>
            <person name="Hughes K."/>
            <person name="Justo A."/>
            <person name="Karasinski D."/>
            <person name="Kautmanova I."/>
            <person name="Kiss B."/>
            <person name="Kocsube S."/>
            <person name="Kotiranta H."/>
            <person name="LaButti K.M."/>
            <person name="Lechner B.E."/>
            <person name="Liimatainen K."/>
            <person name="Lipzen A."/>
            <person name="Lukacs Z."/>
            <person name="Mihaltcheva S."/>
            <person name="Morgado L.N."/>
            <person name="Niskanen T."/>
            <person name="Noordeloos M.E."/>
            <person name="Ohm R.A."/>
            <person name="Ortiz-Santana B."/>
            <person name="Ovrebo C."/>
            <person name="Racz N."/>
            <person name="Riley R."/>
            <person name="Savchenko A."/>
            <person name="Shiryaev A."/>
            <person name="Soop K."/>
            <person name="Spirin V."/>
            <person name="Szebenyi C."/>
            <person name="Tomsovsky M."/>
            <person name="Tulloss R.E."/>
            <person name="Uehling J."/>
            <person name="Grigoriev I.V."/>
            <person name="Vagvolgyi C."/>
            <person name="Papp T."/>
            <person name="Martin F.M."/>
            <person name="Miettinen O."/>
            <person name="Hibbett D.S."/>
            <person name="Nagy L.G."/>
        </authorList>
    </citation>
    <scope>NUCLEOTIDE SEQUENCE [LARGE SCALE GENOMIC DNA]</scope>
    <source>
        <strain evidence="2 4">CBS 962.96</strain>
    </source>
</reference>
<dbReference type="Gene3D" id="3.30.420.10">
    <property type="entry name" value="Ribonuclease H-like superfamily/Ribonuclease H"/>
    <property type="match status" value="1"/>
</dbReference>
<dbReference type="InterPro" id="IPR036397">
    <property type="entry name" value="RNaseH_sf"/>
</dbReference>
<evidence type="ECO:0000313" key="2">
    <source>
        <dbReference type="EMBL" id="THU81648.1"/>
    </source>
</evidence>
<name>A0A4S8L134_DENBC</name>
<evidence type="ECO:0000313" key="4">
    <source>
        <dbReference type="Proteomes" id="UP000297245"/>
    </source>
</evidence>